<dbReference type="InterPro" id="IPR001119">
    <property type="entry name" value="SLH_dom"/>
</dbReference>
<feature type="domain" description="SLH" evidence="2">
    <location>
        <begin position="29"/>
        <end position="92"/>
    </location>
</feature>
<dbReference type="EMBL" id="JAMPKM010000009">
    <property type="protein sequence ID" value="MEP0818547.1"/>
    <property type="molecule type" value="Genomic_DNA"/>
</dbReference>
<dbReference type="RefSeq" id="WP_190436786.1">
    <property type="nucleotide sequence ID" value="NZ_JAMPKM010000009.1"/>
</dbReference>
<feature type="chain" id="PRO_5046042430" evidence="1">
    <location>
        <begin position="24"/>
        <end position="231"/>
    </location>
</feature>
<evidence type="ECO:0000256" key="1">
    <source>
        <dbReference type="SAM" id="SignalP"/>
    </source>
</evidence>
<feature type="domain" description="SLH" evidence="2">
    <location>
        <begin position="94"/>
        <end position="157"/>
    </location>
</feature>
<dbReference type="Pfam" id="PF00395">
    <property type="entry name" value="SLH"/>
    <property type="match status" value="3"/>
</dbReference>
<sequence>MHRLLSAISLVVLLQGLQLVVQAQSVPETPPLGEPVEVIAPVADPIAAVVAAGLMTKDSNGDFRGTDLLSRAELASILVKTFQLNQRAAAKQGEPVPVDDVSPNYWGYKDIQTVLKTKTMTGYRGRLFYPNQKITRAEALAIFAQAYGVYQFPDATVEAILARYPDSQNIPAWARKAMATALNEGFVNVERNRINPLQPITRGDLAYALSQYLARQTRPDSTPAQETPTPQ</sequence>
<dbReference type="PROSITE" id="PS51272">
    <property type="entry name" value="SLH"/>
    <property type="match status" value="3"/>
</dbReference>
<evidence type="ECO:0000313" key="3">
    <source>
        <dbReference type="EMBL" id="MEP0818547.1"/>
    </source>
</evidence>
<keyword evidence="1" id="KW-0732">Signal</keyword>
<feature type="domain" description="SLH" evidence="2">
    <location>
        <begin position="161"/>
        <end position="223"/>
    </location>
</feature>
<dbReference type="Proteomes" id="UP001464891">
    <property type="component" value="Unassembled WGS sequence"/>
</dbReference>
<reference evidence="3 4" key="1">
    <citation type="submission" date="2022-04" db="EMBL/GenBank/DDBJ databases">
        <title>Positive selection, recombination, and allopatry shape intraspecific diversity of widespread and dominant cyanobacteria.</title>
        <authorList>
            <person name="Wei J."/>
            <person name="Shu W."/>
            <person name="Hu C."/>
        </authorList>
    </citation>
    <scope>NUCLEOTIDE SEQUENCE [LARGE SCALE GENOMIC DNA]</scope>
    <source>
        <strain evidence="3 4">GB2-A4</strain>
    </source>
</reference>
<feature type="signal peptide" evidence="1">
    <location>
        <begin position="1"/>
        <end position="23"/>
    </location>
</feature>
<proteinExistence type="predicted"/>
<name>A0ABV0J9W3_9CYAN</name>
<accession>A0ABV0J9W3</accession>
<comment type="caution">
    <text evidence="3">The sequence shown here is derived from an EMBL/GenBank/DDBJ whole genome shotgun (WGS) entry which is preliminary data.</text>
</comment>
<protein>
    <submittedName>
        <fullName evidence="3">S-layer homology domain-containing protein</fullName>
    </submittedName>
</protein>
<keyword evidence="4" id="KW-1185">Reference proteome</keyword>
<organism evidence="3 4">
    <name type="scientific">Trichocoleus desertorum GB2-A4</name>
    <dbReference type="NCBI Taxonomy" id="2933944"/>
    <lineage>
        <taxon>Bacteria</taxon>
        <taxon>Bacillati</taxon>
        <taxon>Cyanobacteriota</taxon>
        <taxon>Cyanophyceae</taxon>
        <taxon>Leptolyngbyales</taxon>
        <taxon>Trichocoleusaceae</taxon>
        <taxon>Trichocoleus</taxon>
    </lineage>
</organism>
<evidence type="ECO:0000313" key="4">
    <source>
        <dbReference type="Proteomes" id="UP001464891"/>
    </source>
</evidence>
<evidence type="ECO:0000259" key="2">
    <source>
        <dbReference type="PROSITE" id="PS51272"/>
    </source>
</evidence>
<gene>
    <name evidence="3" type="ORF">NC998_15720</name>
</gene>